<name>A0A2T5FWR1_9SPHN</name>
<keyword evidence="16" id="KW-0472">Membrane</keyword>
<dbReference type="OrthoDB" id="9766909at2"/>
<evidence type="ECO:0000313" key="20">
    <source>
        <dbReference type="Proteomes" id="UP000244162"/>
    </source>
</evidence>
<keyword evidence="11" id="KW-0511">Multifunctional enzyme</keyword>
<dbReference type="GO" id="GO:0008360">
    <property type="term" value="P:regulation of cell shape"/>
    <property type="evidence" value="ECO:0007669"/>
    <property type="project" value="UniProtKB-KW"/>
</dbReference>
<keyword evidence="6" id="KW-0328">Glycosyltransferase</keyword>
<evidence type="ECO:0000256" key="15">
    <source>
        <dbReference type="SAM" id="MobiDB-lite"/>
    </source>
</evidence>
<dbReference type="Proteomes" id="UP000244162">
    <property type="component" value="Unassembled WGS sequence"/>
</dbReference>
<feature type="transmembrane region" description="Helical" evidence="16">
    <location>
        <begin position="33"/>
        <end position="54"/>
    </location>
</feature>
<comment type="pathway">
    <text evidence="1">Cell wall biogenesis; peptidoglycan biosynthesis.</text>
</comment>
<dbReference type="UniPathway" id="UPA00219"/>
<dbReference type="GO" id="GO:0006508">
    <property type="term" value="P:proteolysis"/>
    <property type="evidence" value="ECO:0007669"/>
    <property type="project" value="UniProtKB-KW"/>
</dbReference>
<dbReference type="AlphaFoldDB" id="A0A2T5FWR1"/>
<dbReference type="PANTHER" id="PTHR32282:SF33">
    <property type="entry name" value="PEPTIDOGLYCAN GLYCOSYLTRANSFERASE"/>
    <property type="match status" value="1"/>
</dbReference>
<dbReference type="Pfam" id="PF00912">
    <property type="entry name" value="Transgly"/>
    <property type="match status" value="1"/>
</dbReference>
<evidence type="ECO:0000259" key="18">
    <source>
        <dbReference type="Pfam" id="PF00912"/>
    </source>
</evidence>
<protein>
    <submittedName>
        <fullName evidence="19">Penicillin-binding protein</fullName>
    </submittedName>
</protein>
<evidence type="ECO:0000256" key="11">
    <source>
        <dbReference type="ARBA" id="ARBA00023268"/>
    </source>
</evidence>
<evidence type="ECO:0000256" key="1">
    <source>
        <dbReference type="ARBA" id="ARBA00004752"/>
    </source>
</evidence>
<comment type="similarity">
    <text evidence="2">In the C-terminal section; belongs to the transpeptidase family.</text>
</comment>
<dbReference type="InterPro" id="IPR036950">
    <property type="entry name" value="PBP_transglycosylase"/>
</dbReference>
<keyword evidence="4" id="KW-0121">Carboxypeptidase</keyword>
<evidence type="ECO:0000256" key="3">
    <source>
        <dbReference type="ARBA" id="ARBA00007739"/>
    </source>
</evidence>
<dbReference type="GO" id="GO:0008955">
    <property type="term" value="F:peptidoglycan glycosyltransferase activity"/>
    <property type="evidence" value="ECO:0007669"/>
    <property type="project" value="UniProtKB-EC"/>
</dbReference>
<gene>
    <name evidence="19" type="ORF">CLG96_14055</name>
</gene>
<evidence type="ECO:0000256" key="4">
    <source>
        <dbReference type="ARBA" id="ARBA00022645"/>
    </source>
</evidence>
<dbReference type="InterPro" id="IPR001264">
    <property type="entry name" value="Glyco_trans_51"/>
</dbReference>
<evidence type="ECO:0000256" key="14">
    <source>
        <dbReference type="ARBA" id="ARBA00049902"/>
    </source>
</evidence>
<evidence type="ECO:0000259" key="17">
    <source>
        <dbReference type="Pfam" id="PF00905"/>
    </source>
</evidence>
<evidence type="ECO:0000256" key="10">
    <source>
        <dbReference type="ARBA" id="ARBA00022984"/>
    </source>
</evidence>
<dbReference type="Gene3D" id="3.40.710.10">
    <property type="entry name" value="DD-peptidase/beta-lactamase superfamily"/>
    <property type="match status" value="1"/>
</dbReference>
<dbReference type="PANTHER" id="PTHR32282">
    <property type="entry name" value="BINDING PROTEIN TRANSPEPTIDASE, PUTATIVE-RELATED"/>
    <property type="match status" value="1"/>
</dbReference>
<dbReference type="Gene3D" id="1.10.3810.10">
    <property type="entry name" value="Biosynthetic peptidoglycan transglycosylase-like"/>
    <property type="match status" value="1"/>
</dbReference>
<keyword evidence="16" id="KW-0812">Transmembrane</keyword>
<evidence type="ECO:0000256" key="12">
    <source>
        <dbReference type="ARBA" id="ARBA00023316"/>
    </source>
</evidence>
<dbReference type="GO" id="GO:0030288">
    <property type="term" value="C:outer membrane-bounded periplasmic space"/>
    <property type="evidence" value="ECO:0007669"/>
    <property type="project" value="TreeGrafter"/>
</dbReference>
<dbReference type="SUPFAM" id="SSF56601">
    <property type="entry name" value="beta-lactamase/transpeptidase-like"/>
    <property type="match status" value="1"/>
</dbReference>
<feature type="domain" description="Penicillin-binding protein transpeptidase" evidence="17">
    <location>
        <begin position="333"/>
        <end position="557"/>
    </location>
</feature>
<accession>A0A2T5FWR1</accession>
<evidence type="ECO:0000256" key="2">
    <source>
        <dbReference type="ARBA" id="ARBA00007090"/>
    </source>
</evidence>
<dbReference type="GO" id="GO:0009002">
    <property type="term" value="F:serine-type D-Ala-D-Ala carboxypeptidase activity"/>
    <property type="evidence" value="ECO:0007669"/>
    <property type="project" value="UniProtKB-EC"/>
</dbReference>
<dbReference type="GO" id="GO:0008658">
    <property type="term" value="F:penicillin binding"/>
    <property type="evidence" value="ECO:0007669"/>
    <property type="project" value="InterPro"/>
</dbReference>
<proteinExistence type="inferred from homology"/>
<evidence type="ECO:0000256" key="16">
    <source>
        <dbReference type="SAM" id="Phobius"/>
    </source>
</evidence>
<dbReference type="RefSeq" id="WP_107968599.1">
    <property type="nucleotide sequence ID" value="NZ_NWBU01000010.1"/>
</dbReference>
<evidence type="ECO:0000313" key="19">
    <source>
        <dbReference type="EMBL" id="PTQ10231.1"/>
    </source>
</evidence>
<dbReference type="InterPro" id="IPR023346">
    <property type="entry name" value="Lysozyme-like_dom_sf"/>
</dbReference>
<dbReference type="GO" id="GO:0009252">
    <property type="term" value="P:peptidoglycan biosynthetic process"/>
    <property type="evidence" value="ECO:0007669"/>
    <property type="project" value="UniProtKB-UniPathway"/>
</dbReference>
<comment type="catalytic activity">
    <reaction evidence="13">
        <text>Preferential cleavage: (Ac)2-L-Lys-D-Ala-|-D-Ala. Also transpeptidation of peptidyl-alanyl moieties that are N-acyl substituents of D-alanine.</text>
        <dbReference type="EC" id="3.4.16.4"/>
    </reaction>
</comment>
<feature type="domain" description="Glycosyl transferase family 51" evidence="18">
    <location>
        <begin position="77"/>
        <end position="251"/>
    </location>
</feature>
<keyword evidence="20" id="KW-1185">Reference proteome</keyword>
<sequence>MRMDPPSAGEHGPAELAPAPPQLPAPRSRRWIWIGRGLFAFVGLFLLLILWLAVTTPLSKALRPLPTPTLVFVSAEGRPIARQGELKERPVSVAALPAHVPAAFIAIEDRRFRTHFGIDPRGIARAAWNNLRAGSVRQGGSTITQQLAKTVFLTADRTATRKLRELMIAFWLEAWLSKDEILSRYLSSVYFGDGVYGLRAAARHYFDREPERLTVPQAAMLAGMVKAPSRLAPTRNLKGARARAKLVIAAMVETGSLDADEARRLHPARIAADDGARLPSGTYFTDWLLSAARSATEADYGEQYVQTTLDAGLQRSAVRALSRAGLGPHQAALVAMRPDGRVVAMLGGRSYRQSSFNRATQARRQPGSTFKLFVYLAALRAGMRPDDAVEDRPITIEGWTPKNNDGRYRGRISLNEAFAISSNVAAVRLSEDVGRGAVIQAARDLGIASPLADRPSLALGTSGTTLLEMTAAYAAVAGGTYPVAPYGLPRPPASLLERLRNRQVHFPRETTWPMLLDLLWSAANSGTGRQAALALPTFGKTGTTQDHRDAMFIGFVEDLVVGVWIGNDDNSPMNGVSGGGLPVRIWRDFMLDALRAGKARDPESRRNDDAAAAIEAGARLLREVRRFDD</sequence>
<keyword evidence="7" id="KW-0808">Transferase</keyword>
<evidence type="ECO:0000256" key="7">
    <source>
        <dbReference type="ARBA" id="ARBA00022679"/>
    </source>
</evidence>
<dbReference type="Pfam" id="PF00905">
    <property type="entry name" value="Transpeptidase"/>
    <property type="match status" value="1"/>
</dbReference>
<keyword evidence="8" id="KW-0378">Hydrolase</keyword>
<dbReference type="GO" id="GO:0071555">
    <property type="term" value="P:cell wall organization"/>
    <property type="evidence" value="ECO:0007669"/>
    <property type="project" value="UniProtKB-KW"/>
</dbReference>
<comment type="similarity">
    <text evidence="3">In the N-terminal section; belongs to the glycosyltransferase 51 family.</text>
</comment>
<reference evidence="19 20" key="1">
    <citation type="submission" date="2017-09" db="EMBL/GenBank/DDBJ databases">
        <title>Sphingomonas panjinensis sp.nov., isolated from oil-contaminated soil.</title>
        <authorList>
            <person name="Wang L."/>
            <person name="Chen L."/>
        </authorList>
    </citation>
    <scope>NUCLEOTIDE SEQUENCE [LARGE SCALE GENOMIC DNA]</scope>
    <source>
        <strain evidence="19 20">FW-11</strain>
    </source>
</reference>
<dbReference type="SUPFAM" id="SSF53955">
    <property type="entry name" value="Lysozyme-like"/>
    <property type="match status" value="1"/>
</dbReference>
<keyword evidence="10" id="KW-0573">Peptidoglycan synthesis</keyword>
<dbReference type="InterPro" id="IPR050396">
    <property type="entry name" value="Glycosyltr_51/Transpeptidase"/>
</dbReference>
<evidence type="ECO:0000256" key="9">
    <source>
        <dbReference type="ARBA" id="ARBA00022960"/>
    </source>
</evidence>
<dbReference type="FunFam" id="1.10.3810.10:FF:000001">
    <property type="entry name" value="Penicillin-binding protein 1A"/>
    <property type="match status" value="1"/>
</dbReference>
<feature type="region of interest" description="Disordered" evidence="15">
    <location>
        <begin position="1"/>
        <end position="22"/>
    </location>
</feature>
<comment type="caution">
    <text evidence="19">The sequence shown here is derived from an EMBL/GenBank/DDBJ whole genome shotgun (WGS) entry which is preliminary data.</text>
</comment>
<organism evidence="19 20">
    <name type="scientific">Sphingomonas oleivorans</name>
    <dbReference type="NCBI Taxonomy" id="1735121"/>
    <lineage>
        <taxon>Bacteria</taxon>
        <taxon>Pseudomonadati</taxon>
        <taxon>Pseudomonadota</taxon>
        <taxon>Alphaproteobacteria</taxon>
        <taxon>Sphingomonadales</taxon>
        <taxon>Sphingomonadaceae</taxon>
        <taxon>Sphingomonas</taxon>
    </lineage>
</organism>
<keyword evidence="16" id="KW-1133">Transmembrane helix</keyword>
<dbReference type="InterPro" id="IPR012338">
    <property type="entry name" value="Beta-lactam/transpept-like"/>
</dbReference>
<evidence type="ECO:0000256" key="6">
    <source>
        <dbReference type="ARBA" id="ARBA00022676"/>
    </source>
</evidence>
<comment type="catalytic activity">
    <reaction evidence="14">
        <text>[GlcNAc-(1-&gt;4)-Mur2Ac(oyl-L-Ala-gamma-D-Glu-L-Lys-D-Ala-D-Ala)](n)-di-trans,octa-cis-undecaprenyl diphosphate + beta-D-GlcNAc-(1-&gt;4)-Mur2Ac(oyl-L-Ala-gamma-D-Glu-L-Lys-D-Ala-D-Ala)-di-trans,octa-cis-undecaprenyl diphosphate = [GlcNAc-(1-&gt;4)-Mur2Ac(oyl-L-Ala-gamma-D-Glu-L-Lys-D-Ala-D-Ala)](n+1)-di-trans,octa-cis-undecaprenyl diphosphate + di-trans,octa-cis-undecaprenyl diphosphate + H(+)</text>
        <dbReference type="Rhea" id="RHEA:23708"/>
        <dbReference type="Rhea" id="RHEA-COMP:9602"/>
        <dbReference type="Rhea" id="RHEA-COMP:9603"/>
        <dbReference type="ChEBI" id="CHEBI:15378"/>
        <dbReference type="ChEBI" id="CHEBI:58405"/>
        <dbReference type="ChEBI" id="CHEBI:60033"/>
        <dbReference type="ChEBI" id="CHEBI:78435"/>
        <dbReference type="EC" id="2.4.99.28"/>
    </reaction>
</comment>
<dbReference type="InterPro" id="IPR001460">
    <property type="entry name" value="PCN-bd_Tpept"/>
</dbReference>
<dbReference type="EMBL" id="NWBU01000010">
    <property type="protein sequence ID" value="PTQ10231.1"/>
    <property type="molecule type" value="Genomic_DNA"/>
</dbReference>
<evidence type="ECO:0000256" key="8">
    <source>
        <dbReference type="ARBA" id="ARBA00022801"/>
    </source>
</evidence>
<keyword evidence="5" id="KW-0645">Protease</keyword>
<evidence type="ECO:0000256" key="5">
    <source>
        <dbReference type="ARBA" id="ARBA00022670"/>
    </source>
</evidence>
<keyword evidence="9" id="KW-0133">Cell shape</keyword>
<keyword evidence="12" id="KW-0961">Cell wall biogenesis/degradation</keyword>
<evidence type="ECO:0000256" key="13">
    <source>
        <dbReference type="ARBA" id="ARBA00034000"/>
    </source>
</evidence>